<dbReference type="GO" id="GO:0008422">
    <property type="term" value="F:beta-glucosidase activity"/>
    <property type="evidence" value="ECO:0007669"/>
    <property type="project" value="TreeGrafter"/>
</dbReference>
<dbReference type="EMBL" id="PCGC01000641">
    <property type="protein sequence ID" value="PHL19880.1"/>
    <property type="molecule type" value="Genomic_DNA"/>
</dbReference>
<dbReference type="InterPro" id="IPR001360">
    <property type="entry name" value="Glyco_hydro_1"/>
</dbReference>
<dbReference type="Gene3D" id="3.20.20.80">
    <property type="entry name" value="Glycosidases"/>
    <property type="match status" value="1"/>
</dbReference>
<dbReference type="GO" id="GO:0016052">
    <property type="term" value="P:carbohydrate catabolic process"/>
    <property type="evidence" value="ECO:0007669"/>
    <property type="project" value="TreeGrafter"/>
</dbReference>
<organism evidence="2 3">
    <name type="scientific">Enterococcus faecium</name>
    <name type="common">Streptococcus faecium</name>
    <dbReference type="NCBI Taxonomy" id="1352"/>
    <lineage>
        <taxon>Bacteria</taxon>
        <taxon>Bacillati</taxon>
        <taxon>Bacillota</taxon>
        <taxon>Bacilli</taxon>
        <taxon>Lactobacillales</taxon>
        <taxon>Enterococcaceae</taxon>
        <taxon>Enterococcus</taxon>
    </lineage>
</organism>
<dbReference type="SUPFAM" id="SSF51445">
    <property type="entry name" value="(Trans)glycosidases"/>
    <property type="match status" value="1"/>
</dbReference>
<dbReference type="Proteomes" id="UP000224303">
    <property type="component" value="Unassembled WGS sequence"/>
</dbReference>
<dbReference type="PANTHER" id="PTHR10353">
    <property type="entry name" value="GLYCOSYL HYDROLASE"/>
    <property type="match status" value="1"/>
</dbReference>
<dbReference type="RefSeq" id="WP_143353478.1">
    <property type="nucleotide sequence ID" value="NZ_PCGC01000641.1"/>
</dbReference>
<protein>
    <submittedName>
        <fullName evidence="2">6-phospho-beta-glucosidase</fullName>
    </submittedName>
</protein>
<comment type="similarity">
    <text evidence="1">Belongs to the glycosyl hydrolase 1 family.</text>
</comment>
<sequence length="113" mass="13342">NIPWLITENGMGREHEEQYMDEKGIVQDDYRIEFIGQHLRYLIKAAEEGANCEGYMLWAFTDCVSPMNAFKNRYGLVRIELNDERSRTLKKSASWYQSLIDKRELSLPDEAYK</sequence>
<accession>A0A2G0E5X6</accession>
<feature type="non-terminal residue" evidence="2">
    <location>
        <position position="1"/>
    </location>
</feature>
<dbReference type="PRINTS" id="PR00131">
    <property type="entry name" value="GLHYDRLASE1"/>
</dbReference>
<reference evidence="2 3" key="1">
    <citation type="submission" date="2017-10" db="EMBL/GenBank/DDBJ databases">
        <title>Draft genomes of the Enterococcus faecium isolated from human feces before and after Helicobacter pylori eradication therapy.</title>
        <authorList>
            <person name="Prianichniikov N.A."/>
            <person name="Glushchenko O.E."/>
            <person name="Malakhova M.V."/>
        </authorList>
    </citation>
    <scope>NUCLEOTIDE SEQUENCE [LARGE SCALE GENOMIC DNA]</scope>
    <source>
        <strain evidence="2 3">Hp_5-7</strain>
    </source>
</reference>
<evidence type="ECO:0000256" key="1">
    <source>
        <dbReference type="RuleBase" id="RU003690"/>
    </source>
</evidence>
<dbReference type="AlphaFoldDB" id="A0A2G0E5X6"/>
<dbReference type="PANTHER" id="PTHR10353:SF139">
    <property type="entry name" value="6-PHOSPHO-BETA-GLUCOSIDASE GMUD"/>
    <property type="match status" value="1"/>
</dbReference>
<gene>
    <name evidence="2" type="ORF">CQR37_17760</name>
</gene>
<dbReference type="Pfam" id="PF00232">
    <property type="entry name" value="Glyco_hydro_1"/>
    <property type="match status" value="1"/>
</dbReference>
<evidence type="ECO:0000313" key="2">
    <source>
        <dbReference type="EMBL" id="PHL19880.1"/>
    </source>
</evidence>
<comment type="caution">
    <text evidence="2">The sequence shown here is derived from an EMBL/GenBank/DDBJ whole genome shotgun (WGS) entry which is preliminary data.</text>
</comment>
<dbReference type="InterPro" id="IPR017853">
    <property type="entry name" value="GH"/>
</dbReference>
<proteinExistence type="inferred from homology"/>
<name>A0A2G0E5X6_ENTFC</name>
<dbReference type="GO" id="GO:0005829">
    <property type="term" value="C:cytosol"/>
    <property type="evidence" value="ECO:0007669"/>
    <property type="project" value="TreeGrafter"/>
</dbReference>
<evidence type="ECO:0000313" key="3">
    <source>
        <dbReference type="Proteomes" id="UP000224303"/>
    </source>
</evidence>